<comment type="caution">
    <text evidence="2">The sequence shown here is derived from an EMBL/GenBank/DDBJ whole genome shotgun (WGS) entry which is preliminary data.</text>
</comment>
<dbReference type="PANTHER" id="PTHR37852:SF1">
    <property type="entry name" value="HIG1 DOMAIN-CONTAINING PROTEIN"/>
    <property type="match status" value="1"/>
</dbReference>
<reference evidence="2 3" key="1">
    <citation type="submission" date="2023-08" db="EMBL/GenBank/DDBJ databases">
        <title>Black Yeasts Isolated from many extreme environments.</title>
        <authorList>
            <person name="Coleine C."/>
            <person name="Stajich J.E."/>
            <person name="Selbmann L."/>
        </authorList>
    </citation>
    <scope>NUCLEOTIDE SEQUENCE [LARGE SCALE GENOMIC DNA]</scope>
    <source>
        <strain evidence="2 3">CCFEE 5792</strain>
    </source>
</reference>
<feature type="compositionally biased region" description="Low complexity" evidence="1">
    <location>
        <begin position="38"/>
        <end position="49"/>
    </location>
</feature>
<feature type="region of interest" description="Disordered" evidence="1">
    <location>
        <begin position="29"/>
        <end position="49"/>
    </location>
</feature>
<organism evidence="2 3">
    <name type="scientific">Exophiala bonariae</name>
    <dbReference type="NCBI Taxonomy" id="1690606"/>
    <lineage>
        <taxon>Eukaryota</taxon>
        <taxon>Fungi</taxon>
        <taxon>Dikarya</taxon>
        <taxon>Ascomycota</taxon>
        <taxon>Pezizomycotina</taxon>
        <taxon>Eurotiomycetes</taxon>
        <taxon>Chaetothyriomycetidae</taxon>
        <taxon>Chaetothyriales</taxon>
        <taxon>Herpotrichiellaceae</taxon>
        <taxon>Exophiala</taxon>
    </lineage>
</organism>
<evidence type="ECO:0000256" key="1">
    <source>
        <dbReference type="SAM" id="MobiDB-lite"/>
    </source>
</evidence>
<proteinExistence type="predicted"/>
<evidence type="ECO:0000313" key="2">
    <source>
        <dbReference type="EMBL" id="KAK5051468.1"/>
    </source>
</evidence>
<dbReference type="RefSeq" id="XP_064705695.1">
    <property type="nucleotide sequence ID" value="XM_064846715.1"/>
</dbReference>
<accession>A0AAV9N7T6</accession>
<dbReference type="PANTHER" id="PTHR37852">
    <property type="entry name" value="YALI0B21208P"/>
    <property type="match status" value="1"/>
</dbReference>
<keyword evidence="3" id="KW-1185">Reference proteome</keyword>
<dbReference type="Proteomes" id="UP001358417">
    <property type="component" value="Unassembled WGS sequence"/>
</dbReference>
<gene>
    <name evidence="2" type="ORF">LTR84_003120</name>
</gene>
<dbReference type="AlphaFoldDB" id="A0AAV9N7T6"/>
<sequence>MWPFNTSSQPVALETAIKQTEIAIEPQVVNPLPPTSVPEPTSSTSITSDTWESRSLERLSLPFTARAPVMMGTSFLSGFILGTTKGATTGGDLFRAENAHRLPTEKNGWYQYHKTKNYRAMMSGLKEGGRYGAVCTAWWSLFMVTEEVIDRSRARLFEDRDDDHVSGQRDAASTVFAAMTVSGVYSWTNGLDHFAAAKIARTALRFSLAYGLIQDLVASARGRPPAYIAWLRS</sequence>
<dbReference type="EMBL" id="JAVRRD010000015">
    <property type="protein sequence ID" value="KAK5051468.1"/>
    <property type="molecule type" value="Genomic_DNA"/>
</dbReference>
<evidence type="ECO:0000313" key="3">
    <source>
        <dbReference type="Proteomes" id="UP001358417"/>
    </source>
</evidence>
<dbReference type="GeneID" id="89971314"/>
<name>A0AAV9N7T6_9EURO</name>
<protein>
    <submittedName>
        <fullName evidence="2">Uncharacterized protein</fullName>
    </submittedName>
</protein>